<name>A0AAP0C1Q7_9ASPA</name>
<proteinExistence type="inferred from homology"/>
<gene>
    <name evidence="6" type="primary">IQD31</name>
    <name evidence="6" type="ORF">KSP39_PZI001447</name>
</gene>
<dbReference type="EMBL" id="JBBWWQ010000001">
    <property type="protein sequence ID" value="KAK8957170.1"/>
    <property type="molecule type" value="Genomic_DNA"/>
</dbReference>
<organism evidence="6 7">
    <name type="scientific">Platanthera zijinensis</name>
    <dbReference type="NCBI Taxonomy" id="2320716"/>
    <lineage>
        <taxon>Eukaryota</taxon>
        <taxon>Viridiplantae</taxon>
        <taxon>Streptophyta</taxon>
        <taxon>Embryophyta</taxon>
        <taxon>Tracheophyta</taxon>
        <taxon>Spermatophyta</taxon>
        <taxon>Magnoliopsida</taxon>
        <taxon>Liliopsida</taxon>
        <taxon>Asparagales</taxon>
        <taxon>Orchidaceae</taxon>
        <taxon>Orchidoideae</taxon>
        <taxon>Orchideae</taxon>
        <taxon>Orchidinae</taxon>
        <taxon>Platanthera</taxon>
    </lineage>
</organism>
<evidence type="ECO:0000259" key="5">
    <source>
        <dbReference type="Pfam" id="PF13178"/>
    </source>
</evidence>
<comment type="caution">
    <text evidence="6">The sequence shown here is derived from an EMBL/GenBank/DDBJ whole genome shotgun (WGS) entry which is preliminary data.</text>
</comment>
<dbReference type="CDD" id="cd23767">
    <property type="entry name" value="IQCD"/>
    <property type="match status" value="1"/>
</dbReference>
<dbReference type="PANTHER" id="PTHR32295">
    <property type="entry name" value="IQ-DOMAIN 5-RELATED"/>
    <property type="match status" value="1"/>
</dbReference>
<dbReference type="InterPro" id="IPR000048">
    <property type="entry name" value="IQ_motif_EF-hand-BS"/>
</dbReference>
<evidence type="ECO:0000313" key="7">
    <source>
        <dbReference type="Proteomes" id="UP001418222"/>
    </source>
</evidence>
<dbReference type="InterPro" id="IPR025064">
    <property type="entry name" value="DUF4005"/>
</dbReference>
<reference evidence="6 7" key="1">
    <citation type="journal article" date="2022" name="Nat. Plants">
        <title>Genomes of leafy and leafless Platanthera orchids illuminate the evolution of mycoheterotrophy.</title>
        <authorList>
            <person name="Li M.H."/>
            <person name="Liu K.W."/>
            <person name="Li Z."/>
            <person name="Lu H.C."/>
            <person name="Ye Q.L."/>
            <person name="Zhang D."/>
            <person name="Wang J.Y."/>
            <person name="Li Y.F."/>
            <person name="Zhong Z.M."/>
            <person name="Liu X."/>
            <person name="Yu X."/>
            <person name="Liu D.K."/>
            <person name="Tu X.D."/>
            <person name="Liu B."/>
            <person name="Hao Y."/>
            <person name="Liao X.Y."/>
            <person name="Jiang Y.T."/>
            <person name="Sun W.H."/>
            <person name="Chen J."/>
            <person name="Chen Y.Q."/>
            <person name="Ai Y."/>
            <person name="Zhai J.W."/>
            <person name="Wu S.S."/>
            <person name="Zhou Z."/>
            <person name="Hsiao Y.Y."/>
            <person name="Wu W.L."/>
            <person name="Chen Y.Y."/>
            <person name="Lin Y.F."/>
            <person name="Hsu J.L."/>
            <person name="Li C.Y."/>
            <person name="Wang Z.W."/>
            <person name="Zhao X."/>
            <person name="Zhong W.Y."/>
            <person name="Ma X.K."/>
            <person name="Ma L."/>
            <person name="Huang J."/>
            <person name="Chen G.Z."/>
            <person name="Huang M.Z."/>
            <person name="Huang L."/>
            <person name="Peng D.H."/>
            <person name="Luo Y.B."/>
            <person name="Zou S.Q."/>
            <person name="Chen S.P."/>
            <person name="Lan S."/>
            <person name="Tsai W.C."/>
            <person name="Van de Peer Y."/>
            <person name="Liu Z.J."/>
        </authorList>
    </citation>
    <scope>NUCLEOTIDE SEQUENCE [LARGE SCALE GENOMIC DNA]</scope>
    <source>
        <strain evidence="6">Lor287</strain>
    </source>
</reference>
<dbReference type="Gene3D" id="1.20.5.190">
    <property type="match status" value="1"/>
</dbReference>
<keyword evidence="7" id="KW-1185">Reference proteome</keyword>
<dbReference type="PROSITE" id="PS50096">
    <property type="entry name" value="IQ"/>
    <property type="match status" value="2"/>
</dbReference>
<feature type="compositionally biased region" description="Polar residues" evidence="4">
    <location>
        <begin position="174"/>
        <end position="185"/>
    </location>
</feature>
<sequence>MEKRAAVKIQSAFRGYLARRALRALKGLVKIQALVRGNIVRKQAAETLRCMKALVRAQTRARAFRAFHSDTAPSNSSRSYPVSCTPLFPVSSLRLHSDRSPGSLAAGPDSLSKGSTTPTQLSTPSTSPFDRRHHKNSLQRFSAADSGESPRFCSPSSLSGSSRRGPFTPAKSKYSPNSISGSLNHPSYMAKTESSAAKSRSQSAPRQRPECGKTGSMRRLPVHELGDRALRSSTPKGKAYPGSGRLDRLGMPMGM</sequence>
<evidence type="ECO:0000256" key="4">
    <source>
        <dbReference type="SAM" id="MobiDB-lite"/>
    </source>
</evidence>
<evidence type="ECO:0000256" key="1">
    <source>
        <dbReference type="ARBA" id="ARBA00022860"/>
    </source>
</evidence>
<dbReference type="PANTHER" id="PTHR32295:SF11">
    <property type="entry name" value="PROTEIN IQ-DOMAIN 22"/>
    <property type="match status" value="1"/>
</dbReference>
<evidence type="ECO:0000256" key="3">
    <source>
        <dbReference type="ARBA" id="ARBA00024378"/>
    </source>
</evidence>
<feature type="domain" description="DUF4005" evidence="5">
    <location>
        <begin position="149"/>
        <end position="212"/>
    </location>
</feature>
<dbReference type="Pfam" id="PF00612">
    <property type="entry name" value="IQ"/>
    <property type="match status" value="2"/>
</dbReference>
<evidence type="ECO:0000313" key="6">
    <source>
        <dbReference type="EMBL" id="KAK8957170.1"/>
    </source>
</evidence>
<feature type="region of interest" description="Disordered" evidence="4">
    <location>
        <begin position="98"/>
        <end position="255"/>
    </location>
</feature>
<dbReference type="Pfam" id="PF13178">
    <property type="entry name" value="DUF4005"/>
    <property type="match status" value="1"/>
</dbReference>
<feature type="compositionally biased region" description="Low complexity" evidence="4">
    <location>
        <begin position="115"/>
        <end position="128"/>
    </location>
</feature>
<comment type="subunit">
    <text evidence="3">Binds to multiple calmodulin (CaM) in the presence of Ca(2+) and CaM-like proteins.</text>
</comment>
<feature type="compositionally biased region" description="Basic and acidic residues" evidence="4">
    <location>
        <begin position="221"/>
        <end position="230"/>
    </location>
</feature>
<dbReference type="GO" id="GO:0005516">
    <property type="term" value="F:calmodulin binding"/>
    <property type="evidence" value="ECO:0007669"/>
    <property type="project" value="UniProtKB-KW"/>
</dbReference>
<protein>
    <submittedName>
        <fullName evidence="6">Protein IQ-DOMAIN 31</fullName>
    </submittedName>
</protein>
<dbReference type="SMART" id="SM00015">
    <property type="entry name" value="IQ"/>
    <property type="match status" value="2"/>
</dbReference>
<dbReference type="AlphaFoldDB" id="A0AAP0C1Q7"/>
<feature type="compositionally biased region" description="Polar residues" evidence="4">
    <location>
        <begin position="192"/>
        <end position="205"/>
    </location>
</feature>
<feature type="compositionally biased region" description="Low complexity" evidence="4">
    <location>
        <begin position="149"/>
        <end position="167"/>
    </location>
</feature>
<dbReference type="Proteomes" id="UP001418222">
    <property type="component" value="Unassembled WGS sequence"/>
</dbReference>
<keyword evidence="1" id="KW-0112">Calmodulin-binding</keyword>
<comment type="similarity">
    <text evidence="2">Belongs to the IQD family.</text>
</comment>
<accession>A0AAP0C1Q7</accession>
<evidence type="ECO:0000256" key="2">
    <source>
        <dbReference type="ARBA" id="ARBA00024341"/>
    </source>
</evidence>